<dbReference type="EMBL" id="AJWJ01000191">
    <property type="protein sequence ID" value="KAF2073650.1"/>
    <property type="molecule type" value="Genomic_DNA"/>
</dbReference>
<dbReference type="OrthoDB" id="10262413at2759"/>
<keyword evidence="1" id="KW-0560">Oxidoreductase</keyword>
<keyword evidence="4" id="KW-1185">Reference proteome</keyword>
<dbReference type="SUPFAM" id="SSF51735">
    <property type="entry name" value="NAD(P)-binding Rossmann-fold domains"/>
    <property type="match status" value="1"/>
</dbReference>
<dbReference type="GO" id="GO:0005737">
    <property type="term" value="C:cytoplasm"/>
    <property type="evidence" value="ECO:0007669"/>
    <property type="project" value="TreeGrafter"/>
</dbReference>
<dbReference type="GO" id="GO:0004029">
    <property type="term" value="F:aldehyde dehydrogenase (NAD+) activity"/>
    <property type="evidence" value="ECO:0007669"/>
    <property type="project" value="TreeGrafter"/>
</dbReference>
<sequence length="323" mass="37035">MKNVFLTGGTGFVGKYIIEELIREGYNVRALSRSRESDRTLREMGCDPVHCSLDKPETLEMGVRGCDIVIHCAAKLETNADSVQELYRDNVQGTENLFQVSKRDNVRVFIFISSEGVIMNGQHINNADEQIPIPPLNTLGWYNESKALSEQYINNNRTNLMKSIIIRLPLVWGARDNVLDYLVGLCNKFQWFWIGGGKNYLSILHAKNAAHGIRLAIEKGEDGETYFLSDGEPVQYQRFFTDRFKQKGVQTWKLKMSLPIWFAWFLVFCFSLIWKVFKLKGLPLLTKTGLIYSSKNFTLNDSKARKKLGYSNIVSYEQGMKEL</sequence>
<reference evidence="3" key="1">
    <citation type="submission" date="2020-01" db="EMBL/GenBank/DDBJ databases">
        <title>Development of genomics and gene disruption for Polysphondylium violaceum indicates a role for the polyketide synthase stlB in stalk morphogenesis.</title>
        <authorList>
            <person name="Narita B."/>
            <person name="Kawabe Y."/>
            <person name="Kin K."/>
            <person name="Saito T."/>
            <person name="Gibbs R."/>
            <person name="Kuspa A."/>
            <person name="Muzny D."/>
            <person name="Queller D."/>
            <person name="Richards S."/>
            <person name="Strassman J."/>
            <person name="Sucgang R."/>
            <person name="Worley K."/>
            <person name="Schaap P."/>
        </authorList>
    </citation>
    <scope>NUCLEOTIDE SEQUENCE</scope>
    <source>
        <strain evidence="3">QSvi11</strain>
    </source>
</reference>
<protein>
    <recommendedName>
        <fullName evidence="2">3-beta hydroxysteroid dehydrogenase/isomerase domain-containing protein</fullName>
    </recommendedName>
</protein>
<dbReference type="Proteomes" id="UP000695562">
    <property type="component" value="Unassembled WGS sequence"/>
</dbReference>
<dbReference type="Gene3D" id="3.40.50.720">
    <property type="entry name" value="NAD(P)-binding Rossmann-like Domain"/>
    <property type="match status" value="1"/>
</dbReference>
<feature type="transmembrane region" description="Helical" evidence="1">
    <location>
        <begin position="258"/>
        <end position="277"/>
    </location>
</feature>
<evidence type="ECO:0000256" key="1">
    <source>
        <dbReference type="RuleBase" id="RU004475"/>
    </source>
</evidence>
<comment type="caution">
    <text evidence="3">The sequence shown here is derived from an EMBL/GenBank/DDBJ whole genome shotgun (WGS) entry which is preliminary data.</text>
</comment>
<dbReference type="InterPro" id="IPR051783">
    <property type="entry name" value="NAD(P)-dependent_oxidoreduct"/>
</dbReference>
<dbReference type="InterPro" id="IPR036291">
    <property type="entry name" value="NAD(P)-bd_dom_sf"/>
</dbReference>
<name>A0A8J4UYV4_9MYCE</name>
<evidence type="ECO:0000313" key="3">
    <source>
        <dbReference type="EMBL" id="KAF2073650.1"/>
    </source>
</evidence>
<feature type="domain" description="3-beta hydroxysteroid dehydrogenase/isomerase" evidence="2">
    <location>
        <begin position="6"/>
        <end position="253"/>
    </location>
</feature>
<dbReference type="Pfam" id="PF01073">
    <property type="entry name" value="3Beta_HSD"/>
    <property type="match status" value="1"/>
</dbReference>
<dbReference type="AlphaFoldDB" id="A0A8J4UYV4"/>
<dbReference type="InterPro" id="IPR002225">
    <property type="entry name" value="3Beta_OHSteriod_DH/Estase"/>
</dbReference>
<dbReference type="PANTHER" id="PTHR48079:SF6">
    <property type="entry name" value="NAD(P)-BINDING DOMAIN-CONTAINING PROTEIN-RELATED"/>
    <property type="match status" value="1"/>
</dbReference>
<keyword evidence="1" id="KW-1133">Transmembrane helix</keyword>
<dbReference type="GO" id="GO:0016616">
    <property type="term" value="F:oxidoreductase activity, acting on the CH-OH group of donors, NAD or NADP as acceptor"/>
    <property type="evidence" value="ECO:0007669"/>
    <property type="project" value="InterPro"/>
</dbReference>
<evidence type="ECO:0000313" key="4">
    <source>
        <dbReference type="Proteomes" id="UP000695562"/>
    </source>
</evidence>
<keyword evidence="1" id="KW-0472">Membrane</keyword>
<accession>A0A8J4UYV4</accession>
<organism evidence="3 4">
    <name type="scientific">Polysphondylium violaceum</name>
    <dbReference type="NCBI Taxonomy" id="133409"/>
    <lineage>
        <taxon>Eukaryota</taxon>
        <taxon>Amoebozoa</taxon>
        <taxon>Evosea</taxon>
        <taxon>Eumycetozoa</taxon>
        <taxon>Dictyostelia</taxon>
        <taxon>Dictyosteliales</taxon>
        <taxon>Dictyosteliaceae</taxon>
        <taxon>Polysphondylium</taxon>
    </lineage>
</organism>
<keyword evidence="1" id="KW-0812">Transmembrane</keyword>
<dbReference type="GO" id="GO:0006694">
    <property type="term" value="P:steroid biosynthetic process"/>
    <property type="evidence" value="ECO:0007669"/>
    <property type="project" value="InterPro"/>
</dbReference>
<dbReference type="PANTHER" id="PTHR48079">
    <property type="entry name" value="PROTEIN YEEZ"/>
    <property type="match status" value="1"/>
</dbReference>
<comment type="similarity">
    <text evidence="1">Belongs to the 3-beta-HSD family.</text>
</comment>
<evidence type="ECO:0000259" key="2">
    <source>
        <dbReference type="Pfam" id="PF01073"/>
    </source>
</evidence>
<gene>
    <name evidence="3" type="ORF">CYY_005035</name>
</gene>
<proteinExistence type="inferred from homology"/>